<comment type="subcellular location">
    <subcellularLocation>
        <location evidence="2">Endomembrane system</location>
    </subcellularLocation>
    <subcellularLocation>
        <location evidence="1">Membrane</location>
        <topology evidence="1">Single-pass membrane protein</topology>
    </subcellularLocation>
</comment>
<feature type="disulfide bond" evidence="8">
    <location>
        <begin position="340"/>
        <end position="352"/>
    </location>
</feature>
<dbReference type="InterPro" id="IPR050685">
    <property type="entry name" value="LDLR"/>
</dbReference>
<evidence type="ECO:0000256" key="4">
    <source>
        <dbReference type="ARBA" id="ARBA00022737"/>
    </source>
</evidence>
<dbReference type="GO" id="GO:0012505">
    <property type="term" value="C:endomembrane system"/>
    <property type="evidence" value="ECO:0007669"/>
    <property type="project" value="UniProtKB-SubCell"/>
</dbReference>
<keyword evidence="11" id="KW-1185">Reference proteome</keyword>
<dbReference type="PROSITE" id="PS50068">
    <property type="entry name" value="LDLRA_2"/>
    <property type="match status" value="2"/>
</dbReference>
<evidence type="ECO:0000256" key="5">
    <source>
        <dbReference type="ARBA" id="ARBA00022989"/>
    </source>
</evidence>
<dbReference type="InterPro" id="IPR037524">
    <property type="entry name" value="PA14/GLEYA"/>
</dbReference>
<comment type="caution">
    <text evidence="10">The sequence shown here is derived from an EMBL/GenBank/DDBJ whole genome shotgun (WGS) entry which is preliminary data.</text>
</comment>
<dbReference type="InterPro" id="IPR011658">
    <property type="entry name" value="PA14_dom"/>
</dbReference>
<dbReference type="SUPFAM" id="SSF57424">
    <property type="entry name" value="LDL receptor-like module"/>
    <property type="match status" value="2"/>
</dbReference>
<dbReference type="SUPFAM" id="SSF56988">
    <property type="entry name" value="Anthrax protective antigen"/>
    <property type="match status" value="1"/>
</dbReference>
<feature type="domain" description="PA14" evidence="9">
    <location>
        <begin position="29"/>
        <end position="191"/>
    </location>
</feature>
<keyword evidence="7 8" id="KW-1015">Disulfide bond</keyword>
<dbReference type="Pfam" id="PF00057">
    <property type="entry name" value="Ldl_recept_a"/>
    <property type="match status" value="2"/>
</dbReference>
<gene>
    <name evidence="10" type="ORF">P5673_008022</name>
</gene>
<keyword evidence="3" id="KW-0812">Transmembrane</keyword>
<comment type="caution">
    <text evidence="8">Lacks conserved residue(s) required for the propagation of feature annotation.</text>
</comment>
<dbReference type="PROSITE" id="PS01209">
    <property type="entry name" value="LDLRA_1"/>
    <property type="match status" value="1"/>
</dbReference>
<evidence type="ECO:0000256" key="2">
    <source>
        <dbReference type="ARBA" id="ARBA00004308"/>
    </source>
</evidence>
<dbReference type="Gene3D" id="4.10.400.10">
    <property type="entry name" value="Low-density Lipoprotein Receptor"/>
    <property type="match status" value="2"/>
</dbReference>
<feature type="disulfide bond" evidence="8">
    <location>
        <begin position="347"/>
        <end position="365"/>
    </location>
</feature>
<dbReference type="PRINTS" id="PR00261">
    <property type="entry name" value="LDLRECEPTOR"/>
</dbReference>
<feature type="disulfide bond" evidence="8">
    <location>
        <begin position="307"/>
        <end position="325"/>
    </location>
</feature>
<dbReference type="SMART" id="SM00192">
    <property type="entry name" value="LDLa"/>
    <property type="match status" value="2"/>
</dbReference>
<dbReference type="GO" id="GO:0005886">
    <property type="term" value="C:plasma membrane"/>
    <property type="evidence" value="ECO:0007669"/>
    <property type="project" value="TreeGrafter"/>
</dbReference>
<dbReference type="EMBL" id="JARQWQ010000013">
    <property type="protein sequence ID" value="KAK2568092.1"/>
    <property type="molecule type" value="Genomic_DNA"/>
</dbReference>
<dbReference type="CDD" id="cd00112">
    <property type="entry name" value="LDLa"/>
    <property type="match status" value="2"/>
</dbReference>
<dbReference type="PANTHER" id="PTHR24270:SF8">
    <property type="entry name" value="LD11117P-RELATED"/>
    <property type="match status" value="1"/>
</dbReference>
<keyword evidence="5" id="KW-1133">Transmembrane helix</keyword>
<dbReference type="PROSITE" id="PS51820">
    <property type="entry name" value="PA14"/>
    <property type="match status" value="1"/>
</dbReference>
<evidence type="ECO:0000256" key="7">
    <source>
        <dbReference type="ARBA" id="ARBA00023157"/>
    </source>
</evidence>
<dbReference type="InterPro" id="IPR036055">
    <property type="entry name" value="LDL_receptor-like_sf"/>
</dbReference>
<evidence type="ECO:0000313" key="11">
    <source>
        <dbReference type="Proteomes" id="UP001249851"/>
    </source>
</evidence>
<dbReference type="PANTHER" id="PTHR24270">
    <property type="entry name" value="LOW-DENSITY LIPOPROTEIN RECEPTOR-RELATED"/>
    <property type="match status" value="1"/>
</dbReference>
<dbReference type="InterPro" id="IPR023415">
    <property type="entry name" value="LDLR_class-A_CS"/>
</dbReference>
<dbReference type="InterPro" id="IPR002172">
    <property type="entry name" value="LDrepeatLR_classA_rpt"/>
</dbReference>
<evidence type="ECO:0000256" key="6">
    <source>
        <dbReference type="ARBA" id="ARBA00023136"/>
    </source>
</evidence>
<evidence type="ECO:0000313" key="10">
    <source>
        <dbReference type="EMBL" id="KAK2568092.1"/>
    </source>
</evidence>
<dbReference type="Pfam" id="PF07691">
    <property type="entry name" value="PA14"/>
    <property type="match status" value="1"/>
</dbReference>
<name>A0AAD9QVF1_ACRCE</name>
<sequence>MATSLRIFAKEADDLTLCEVLVTSADDGLVAHGVLQEVWHNINYASRGVISLQNDGKFPNAPDLVTVHEQFDVYDFDTKIYGQRLTAYLLIPESGNYTFYVACDDACTLMLHMNQLTDKETEKVLLARTTSSTYHNQWDRFPEQKSNETFLSKCHFYLVEMHMVQYGGKDSASVGIKLSNGTYERPIGKNRLLWVRPGNSFVDVKIPKKINVEAGRTFIIQGTYKYCYHGFYSPNCFIDLSLKFAKEKVLVHSALPMDCKEYKFNKSFDNVLWQERNYKVFAELSFTSQTGNGLLSCHAQDASHFSCPSGECLRADFLCDSNKNCRDGTDEIRCGLGMGCSKDEFSCADGGCVSWALTCNGEKNCEDGTDEPLFCKKHGEPSLWENNNSNKKKTK</sequence>
<evidence type="ECO:0000256" key="1">
    <source>
        <dbReference type="ARBA" id="ARBA00004167"/>
    </source>
</evidence>
<reference evidence="10" key="2">
    <citation type="journal article" date="2023" name="Science">
        <title>Genomic signatures of disease resistance in endangered staghorn corals.</title>
        <authorList>
            <person name="Vollmer S.V."/>
            <person name="Selwyn J.D."/>
            <person name="Despard B.A."/>
            <person name="Roesel C.L."/>
        </authorList>
    </citation>
    <scope>NUCLEOTIDE SEQUENCE</scope>
    <source>
        <strain evidence="10">K2</strain>
    </source>
</reference>
<protein>
    <submittedName>
        <fullName evidence="10">Basement membrane-specific heparan sulfate proteoglycan core protein</fullName>
    </submittedName>
</protein>
<feature type="disulfide bond" evidence="8">
    <location>
        <begin position="319"/>
        <end position="334"/>
    </location>
</feature>
<keyword evidence="4" id="KW-0677">Repeat</keyword>
<keyword evidence="6" id="KW-0472">Membrane</keyword>
<reference evidence="10" key="1">
    <citation type="journal article" date="2023" name="G3 (Bethesda)">
        <title>Whole genome assembly and annotation of the endangered Caribbean coral Acropora cervicornis.</title>
        <authorList>
            <person name="Selwyn J.D."/>
            <person name="Vollmer S.V."/>
        </authorList>
    </citation>
    <scope>NUCLEOTIDE SEQUENCE</scope>
    <source>
        <strain evidence="10">K2</strain>
    </source>
</reference>
<dbReference type="GO" id="GO:0016192">
    <property type="term" value="P:vesicle-mediated transport"/>
    <property type="evidence" value="ECO:0007669"/>
    <property type="project" value="UniProtKB-ARBA"/>
</dbReference>
<dbReference type="AlphaFoldDB" id="A0AAD9QVF1"/>
<proteinExistence type="predicted"/>
<dbReference type="Proteomes" id="UP001249851">
    <property type="component" value="Unassembled WGS sequence"/>
</dbReference>
<evidence type="ECO:0000256" key="8">
    <source>
        <dbReference type="PROSITE-ProRule" id="PRU00124"/>
    </source>
</evidence>
<organism evidence="10 11">
    <name type="scientific">Acropora cervicornis</name>
    <name type="common">Staghorn coral</name>
    <dbReference type="NCBI Taxonomy" id="6130"/>
    <lineage>
        <taxon>Eukaryota</taxon>
        <taxon>Metazoa</taxon>
        <taxon>Cnidaria</taxon>
        <taxon>Anthozoa</taxon>
        <taxon>Hexacorallia</taxon>
        <taxon>Scleractinia</taxon>
        <taxon>Astrocoeniina</taxon>
        <taxon>Acroporidae</taxon>
        <taxon>Acropora</taxon>
    </lineage>
</organism>
<evidence type="ECO:0000256" key="3">
    <source>
        <dbReference type="ARBA" id="ARBA00022692"/>
    </source>
</evidence>
<accession>A0AAD9QVF1</accession>
<evidence type="ECO:0000259" key="9">
    <source>
        <dbReference type="PROSITE" id="PS51820"/>
    </source>
</evidence>
<feature type="non-terminal residue" evidence="10">
    <location>
        <position position="1"/>
    </location>
</feature>